<sequence>MFSPQKDSAAATIQKIYRGYCLRRELQGLTLTAARWHEILEFIRAHMLSNQQLQKDISKSERARRRWQKAIFFSARLGRVAEHFLLNPE</sequence>
<gene>
    <name evidence="1" type="ORF">K493DRAFT_52910</name>
</gene>
<protein>
    <submittedName>
        <fullName evidence="1">Uncharacterized protein</fullName>
    </submittedName>
</protein>
<organism evidence="1 2">
    <name type="scientific">Basidiobolus meristosporus CBS 931.73</name>
    <dbReference type="NCBI Taxonomy" id="1314790"/>
    <lineage>
        <taxon>Eukaryota</taxon>
        <taxon>Fungi</taxon>
        <taxon>Fungi incertae sedis</taxon>
        <taxon>Zoopagomycota</taxon>
        <taxon>Entomophthoromycotina</taxon>
        <taxon>Basidiobolomycetes</taxon>
        <taxon>Basidiobolales</taxon>
        <taxon>Basidiobolaceae</taxon>
        <taxon>Basidiobolus</taxon>
    </lineage>
</organism>
<dbReference type="Proteomes" id="UP000193498">
    <property type="component" value="Unassembled WGS sequence"/>
</dbReference>
<comment type="caution">
    <text evidence="1">The sequence shown here is derived from an EMBL/GenBank/DDBJ whole genome shotgun (WGS) entry which is preliminary data.</text>
</comment>
<accession>A0A1Y1XZN6</accession>
<dbReference type="PROSITE" id="PS50096">
    <property type="entry name" value="IQ"/>
    <property type="match status" value="1"/>
</dbReference>
<dbReference type="AlphaFoldDB" id="A0A1Y1XZN6"/>
<dbReference type="EMBL" id="MCFE01000337">
    <property type="protein sequence ID" value="ORX91199.1"/>
    <property type="molecule type" value="Genomic_DNA"/>
</dbReference>
<dbReference type="InterPro" id="IPR000048">
    <property type="entry name" value="IQ_motif_EF-hand-BS"/>
</dbReference>
<reference evidence="1 2" key="1">
    <citation type="submission" date="2016-07" db="EMBL/GenBank/DDBJ databases">
        <title>Pervasive Adenine N6-methylation of Active Genes in Fungi.</title>
        <authorList>
            <consortium name="DOE Joint Genome Institute"/>
            <person name="Mondo S.J."/>
            <person name="Dannebaum R.O."/>
            <person name="Kuo R.C."/>
            <person name="Labutti K."/>
            <person name="Haridas S."/>
            <person name="Kuo A."/>
            <person name="Salamov A."/>
            <person name="Ahrendt S.R."/>
            <person name="Lipzen A."/>
            <person name="Sullivan W."/>
            <person name="Andreopoulos W.B."/>
            <person name="Clum A."/>
            <person name="Lindquist E."/>
            <person name="Daum C."/>
            <person name="Ramamoorthy G.K."/>
            <person name="Gryganskyi A."/>
            <person name="Culley D."/>
            <person name="Magnuson J.K."/>
            <person name="James T.Y."/>
            <person name="O'Malley M.A."/>
            <person name="Stajich J.E."/>
            <person name="Spatafora J.W."/>
            <person name="Visel A."/>
            <person name="Grigoriev I.V."/>
        </authorList>
    </citation>
    <scope>NUCLEOTIDE SEQUENCE [LARGE SCALE GENOMIC DNA]</scope>
    <source>
        <strain evidence="1 2">CBS 931.73</strain>
    </source>
</reference>
<evidence type="ECO:0000313" key="1">
    <source>
        <dbReference type="EMBL" id="ORX91199.1"/>
    </source>
</evidence>
<evidence type="ECO:0000313" key="2">
    <source>
        <dbReference type="Proteomes" id="UP000193498"/>
    </source>
</evidence>
<keyword evidence="2" id="KW-1185">Reference proteome</keyword>
<proteinExistence type="predicted"/>
<dbReference type="SMART" id="SM00015">
    <property type="entry name" value="IQ"/>
    <property type="match status" value="1"/>
</dbReference>
<name>A0A1Y1XZN6_9FUNG</name>
<dbReference type="InParanoid" id="A0A1Y1XZN6"/>
<dbReference type="OrthoDB" id="7344096at2759"/>